<reference evidence="10 11" key="1">
    <citation type="submission" date="2022-11" db="EMBL/GenBank/DDBJ databases">
        <title>Whole genome sequence of Eschrichtius robustus ER-17-0199.</title>
        <authorList>
            <person name="Bruniche-Olsen A."/>
            <person name="Black A.N."/>
            <person name="Fields C.J."/>
            <person name="Walden K."/>
            <person name="Dewoody J.A."/>
        </authorList>
    </citation>
    <scope>NUCLEOTIDE SEQUENCE [LARGE SCALE GENOMIC DNA]</scope>
    <source>
        <strain evidence="10">ER-17-0199</strain>
        <tissue evidence="10">Blubber</tissue>
    </source>
</reference>
<dbReference type="PANTHER" id="PTHR15186">
    <property type="entry name" value="RE48077P"/>
    <property type="match status" value="1"/>
</dbReference>
<dbReference type="GO" id="GO:0043065">
    <property type="term" value="P:positive regulation of apoptotic process"/>
    <property type="evidence" value="ECO:0007669"/>
    <property type="project" value="InterPro"/>
</dbReference>
<evidence type="ECO:0000256" key="2">
    <source>
        <dbReference type="ARBA" id="ARBA00004325"/>
    </source>
</evidence>
<dbReference type="Proteomes" id="UP001159641">
    <property type="component" value="Unassembled WGS sequence"/>
</dbReference>
<organism evidence="10 11">
    <name type="scientific">Eschrichtius robustus</name>
    <name type="common">California gray whale</name>
    <name type="synonym">Eschrichtius gibbosus</name>
    <dbReference type="NCBI Taxonomy" id="9764"/>
    <lineage>
        <taxon>Eukaryota</taxon>
        <taxon>Metazoa</taxon>
        <taxon>Chordata</taxon>
        <taxon>Craniata</taxon>
        <taxon>Vertebrata</taxon>
        <taxon>Euteleostomi</taxon>
        <taxon>Mammalia</taxon>
        <taxon>Eutheria</taxon>
        <taxon>Laurasiatheria</taxon>
        <taxon>Artiodactyla</taxon>
        <taxon>Whippomorpha</taxon>
        <taxon>Cetacea</taxon>
        <taxon>Mysticeti</taxon>
        <taxon>Eschrichtiidae</taxon>
        <taxon>Eschrichtius</taxon>
    </lineage>
</organism>
<keyword evidence="8" id="KW-0472">Membrane</keyword>
<evidence type="ECO:0000256" key="6">
    <source>
        <dbReference type="ARBA" id="ARBA00022989"/>
    </source>
</evidence>
<comment type="caution">
    <text evidence="10">The sequence shown here is derived from an EMBL/GenBank/DDBJ whole genome shotgun (WGS) entry which is preliminary data.</text>
</comment>
<evidence type="ECO:0000313" key="10">
    <source>
        <dbReference type="EMBL" id="KAJ8794016.1"/>
    </source>
</evidence>
<keyword evidence="11" id="KW-1185">Reference proteome</keyword>
<keyword evidence="4" id="KW-0812">Transmembrane</keyword>
<feature type="region of interest" description="Disordered" evidence="9">
    <location>
        <begin position="475"/>
        <end position="559"/>
    </location>
</feature>
<keyword evidence="7" id="KW-0496">Mitochondrion</keyword>
<evidence type="ECO:0000256" key="8">
    <source>
        <dbReference type="ARBA" id="ARBA00023136"/>
    </source>
</evidence>
<sequence length="559" mass="60647">MGPPPPSPVQAPRCCFRALTACLVRTPVGVSAPPHRTCTFTLRDLSRVHTCPPVGIAEVDLTFQLFHLSTPKTHTAERDGTSSPACTHLDLGCARTGDTSPHGCPWRGSPRSLPIPEPSTAGSWVELHFGSNGNGSSVPDSVSIYNGDMEKILLDAQHESGRSSSRSSHCDSPPRSQTPQDTNRASETDTHSLGEKNSSQSEEDYMERRKEVESILKKNSDWIWDWSSRPENVPPTKEFLLFKRPKRAPTLSMRNTSVMKKGGIFSAEFLKVFLPSLLLSHLLAIGLGSEREEGARSDDRAEHRGAAWVVETLSPDGAEERSPRPPSVAPPQPLTSWIMTLFLSSVLRILPSISALSLTLPRAQAKLRDGGRKCLLQPITRASLDRQVSIPQANEECPPSLAPVSSWCWMFPPNCGDTARTTVRWKERNAGAGVPPGALASAKVPYPAWGARDPVDVPRMQTHLRFRLRASPSGGACGSFSRHSTQWAVPDGRTVPRRPIMTPGQHLVSDRDSERGAPSSPRGARPGPACPGSVCTPASARGCRTRSEEKASVPTLDPL</sequence>
<dbReference type="PANTHER" id="PTHR15186:SF4">
    <property type="entry name" value="BCL2_ADENOVIRUS E1B 19 KDA PROTEIN-INTERACTING PROTEIN 3"/>
    <property type="match status" value="1"/>
</dbReference>
<dbReference type="EMBL" id="JAIQCJ010000892">
    <property type="protein sequence ID" value="KAJ8794016.1"/>
    <property type="molecule type" value="Genomic_DNA"/>
</dbReference>
<dbReference type="GO" id="GO:0042802">
    <property type="term" value="F:identical protein binding"/>
    <property type="evidence" value="ECO:0007669"/>
    <property type="project" value="UniProtKB-ARBA"/>
</dbReference>
<feature type="region of interest" description="Disordered" evidence="9">
    <location>
        <begin position="98"/>
        <end position="119"/>
    </location>
</feature>
<feature type="region of interest" description="Disordered" evidence="9">
    <location>
        <begin position="157"/>
        <end position="207"/>
    </location>
</feature>
<protein>
    <recommendedName>
        <fullName evidence="12">BCL2/adenovirus E1B 19 kDa protein-interacting protein 3</fullName>
    </recommendedName>
</protein>
<feature type="compositionally biased region" description="Low complexity" evidence="9">
    <location>
        <begin position="521"/>
        <end position="532"/>
    </location>
</feature>
<keyword evidence="5" id="KW-0053">Apoptosis</keyword>
<dbReference type="Pfam" id="PF06553">
    <property type="entry name" value="BNIP3"/>
    <property type="match status" value="1"/>
</dbReference>
<dbReference type="AlphaFoldDB" id="A0AB34HSI1"/>
<evidence type="ECO:0000256" key="7">
    <source>
        <dbReference type="ARBA" id="ARBA00023128"/>
    </source>
</evidence>
<dbReference type="GO" id="GO:0097345">
    <property type="term" value="P:mitochondrial outer membrane permeabilization"/>
    <property type="evidence" value="ECO:0007669"/>
    <property type="project" value="TreeGrafter"/>
</dbReference>
<evidence type="ECO:0000256" key="5">
    <source>
        <dbReference type="ARBA" id="ARBA00022703"/>
    </source>
</evidence>
<feature type="compositionally biased region" description="Basic and acidic residues" evidence="9">
    <location>
        <begin position="184"/>
        <end position="194"/>
    </location>
</feature>
<comment type="similarity">
    <text evidence="3">Belongs to the NIP3 family.</text>
</comment>
<dbReference type="InterPro" id="IPR010548">
    <property type="entry name" value="BNIP3"/>
</dbReference>
<dbReference type="GO" id="GO:0005635">
    <property type="term" value="C:nuclear envelope"/>
    <property type="evidence" value="ECO:0007669"/>
    <property type="project" value="TreeGrafter"/>
</dbReference>
<dbReference type="GO" id="GO:0005741">
    <property type="term" value="C:mitochondrial outer membrane"/>
    <property type="evidence" value="ECO:0007669"/>
    <property type="project" value="TreeGrafter"/>
</dbReference>
<evidence type="ECO:0000256" key="9">
    <source>
        <dbReference type="SAM" id="MobiDB-lite"/>
    </source>
</evidence>
<evidence type="ECO:0000256" key="4">
    <source>
        <dbReference type="ARBA" id="ARBA00022692"/>
    </source>
</evidence>
<proteinExistence type="inferred from homology"/>
<comment type="subcellular location">
    <subcellularLocation>
        <location evidence="1">Membrane</location>
        <topology evidence="1">Single-pass membrane protein</topology>
    </subcellularLocation>
    <subcellularLocation>
        <location evidence="2">Mitochondrion membrane</location>
    </subcellularLocation>
</comment>
<evidence type="ECO:0000256" key="3">
    <source>
        <dbReference type="ARBA" id="ARBA00007710"/>
    </source>
</evidence>
<name>A0AB34HSI1_ESCRO</name>
<feature type="compositionally biased region" description="Low complexity" evidence="9">
    <location>
        <begin position="162"/>
        <end position="175"/>
    </location>
</feature>
<gene>
    <name evidence="10" type="ORF">J1605_003426</name>
</gene>
<keyword evidence="6" id="KW-1133">Transmembrane helix</keyword>
<evidence type="ECO:0000256" key="1">
    <source>
        <dbReference type="ARBA" id="ARBA00004167"/>
    </source>
</evidence>
<dbReference type="Gene3D" id="6.10.250.1020">
    <property type="match status" value="1"/>
</dbReference>
<accession>A0AB34HSI1</accession>
<evidence type="ECO:0000313" key="11">
    <source>
        <dbReference type="Proteomes" id="UP001159641"/>
    </source>
</evidence>
<evidence type="ECO:0008006" key="12">
    <source>
        <dbReference type="Google" id="ProtNLM"/>
    </source>
</evidence>
<dbReference type="GO" id="GO:0005783">
    <property type="term" value="C:endoplasmic reticulum"/>
    <property type="evidence" value="ECO:0007669"/>
    <property type="project" value="TreeGrafter"/>
</dbReference>